<dbReference type="GO" id="GO:0005737">
    <property type="term" value="C:cytoplasm"/>
    <property type="evidence" value="ECO:0007669"/>
    <property type="project" value="TreeGrafter"/>
</dbReference>
<keyword evidence="4" id="KW-1185">Reference proteome</keyword>
<feature type="compositionally biased region" description="Low complexity" evidence="2">
    <location>
        <begin position="428"/>
        <end position="441"/>
    </location>
</feature>
<feature type="region of interest" description="Disordered" evidence="2">
    <location>
        <begin position="85"/>
        <end position="127"/>
    </location>
</feature>
<organism evidence="3 4">
    <name type="scientific">Jaminaea rosea</name>
    <dbReference type="NCBI Taxonomy" id="1569628"/>
    <lineage>
        <taxon>Eukaryota</taxon>
        <taxon>Fungi</taxon>
        <taxon>Dikarya</taxon>
        <taxon>Basidiomycota</taxon>
        <taxon>Ustilaginomycotina</taxon>
        <taxon>Exobasidiomycetes</taxon>
        <taxon>Microstromatales</taxon>
        <taxon>Microstromatales incertae sedis</taxon>
        <taxon>Jaminaea</taxon>
    </lineage>
</organism>
<feature type="region of interest" description="Disordered" evidence="2">
    <location>
        <begin position="347"/>
        <end position="449"/>
    </location>
</feature>
<evidence type="ECO:0000313" key="4">
    <source>
        <dbReference type="Proteomes" id="UP000245884"/>
    </source>
</evidence>
<reference evidence="3 4" key="1">
    <citation type="journal article" date="2018" name="Mol. Biol. Evol.">
        <title>Broad Genomic Sampling Reveals a Smut Pathogenic Ancestry of the Fungal Clade Ustilaginomycotina.</title>
        <authorList>
            <person name="Kijpornyongpan T."/>
            <person name="Mondo S.J."/>
            <person name="Barry K."/>
            <person name="Sandor L."/>
            <person name="Lee J."/>
            <person name="Lipzen A."/>
            <person name="Pangilinan J."/>
            <person name="LaButti K."/>
            <person name="Hainaut M."/>
            <person name="Henrissat B."/>
            <person name="Grigoriev I.V."/>
            <person name="Spatafora J.W."/>
            <person name="Aime M.C."/>
        </authorList>
    </citation>
    <scope>NUCLEOTIDE SEQUENCE [LARGE SCALE GENOMIC DNA]</scope>
    <source>
        <strain evidence="3 4">MCA 5214</strain>
    </source>
</reference>
<comment type="similarity">
    <text evidence="1">Belongs to the CDC123 family.</text>
</comment>
<proteinExistence type="inferred from homology"/>
<dbReference type="AlphaFoldDB" id="A0A316V228"/>
<dbReference type="EMBL" id="KZ819662">
    <property type="protein sequence ID" value="PWN30611.1"/>
    <property type="molecule type" value="Genomic_DNA"/>
</dbReference>
<dbReference type="RefSeq" id="XP_025365223.1">
    <property type="nucleotide sequence ID" value="XM_025505142.1"/>
</dbReference>
<evidence type="ECO:0000256" key="2">
    <source>
        <dbReference type="SAM" id="MobiDB-lite"/>
    </source>
</evidence>
<feature type="compositionally biased region" description="Acidic residues" evidence="2">
    <location>
        <begin position="369"/>
        <end position="387"/>
    </location>
</feature>
<feature type="compositionally biased region" description="Acidic residues" evidence="2">
    <location>
        <begin position="94"/>
        <end position="112"/>
    </location>
</feature>
<feature type="region of interest" description="Disordered" evidence="2">
    <location>
        <begin position="1"/>
        <end position="29"/>
    </location>
</feature>
<dbReference type="Proteomes" id="UP000245884">
    <property type="component" value="Unassembled WGS sequence"/>
</dbReference>
<sequence>MVVPTTIATSAASASASAASATPSSSSTALPALTPIHEALAATRFSSWYPSLRSVSPKATIVDVAKIQPDFYEWLQEDGLVLPRGSGAGVVGGEQDEEDDQDDADGDDDDDASSSSSNSSAPPLQARDFSALDEHIRTIIEKYDGQVFPKMDWSAPRDAAWILPGQTLRCTTPADVYLLLKSSNFVAKDVEQATEASSSTQSQPRLNLILKRHFSSLQPAHEFRCFVRSGHFVAACQRDATTYYDFLQREEVKLDVRRKLRDFWIEHLRPRSSAEGERGEEDGASRGGKLDPRLHDYVFDVYLTRDREKVFLVDVNAYLPRTDALLWEWEELEAKATRAWRRRHGAAPYRAEEEQEEDEQEAEVKATFGDEDQASDDEGEDDDDENGERDPRGQPFIRIYTDGRPPTTHYEPWPEESAPSATLMNLDRSSGSGSGSTSSAPRRPRAPLPTLRILTSQAQAQHAMGGAPAYVANMAPHEAVSAADGGMGAQSEFLRAWKEQQQQATAA</sequence>
<dbReference type="PANTHER" id="PTHR15323:SF6">
    <property type="entry name" value="CELL DIVISION CYCLE PROTEIN 123 HOMOLOG"/>
    <property type="match status" value="1"/>
</dbReference>
<evidence type="ECO:0000313" key="3">
    <source>
        <dbReference type="EMBL" id="PWN30611.1"/>
    </source>
</evidence>
<dbReference type="OrthoDB" id="360540at2759"/>
<gene>
    <name evidence="3" type="ORF">BDZ90DRAFT_229623</name>
</gene>
<dbReference type="STRING" id="1569628.A0A316V228"/>
<dbReference type="GeneID" id="37026965"/>
<name>A0A316V228_9BASI</name>
<evidence type="ECO:0000256" key="1">
    <source>
        <dbReference type="ARBA" id="ARBA00011047"/>
    </source>
</evidence>
<protein>
    <submittedName>
        <fullName evidence="3">D123-domain-containing protein</fullName>
    </submittedName>
</protein>
<dbReference type="PANTHER" id="PTHR15323">
    <property type="entry name" value="D123 PROTEIN"/>
    <property type="match status" value="1"/>
</dbReference>
<accession>A0A316V228</accession>
<dbReference type="InterPro" id="IPR009772">
    <property type="entry name" value="CDC123"/>
</dbReference>
<dbReference type="Pfam" id="PF07065">
    <property type="entry name" value="D123"/>
    <property type="match status" value="1"/>
</dbReference>